<accession>A0AAN7PR71</accession>
<comment type="caution">
    <text evidence="2">The sequence shown here is derived from an EMBL/GenBank/DDBJ whole genome shotgun (WGS) entry which is preliminary data.</text>
</comment>
<proteinExistence type="predicted"/>
<feature type="chain" id="PRO_5042881163" evidence="1">
    <location>
        <begin position="19"/>
        <end position="190"/>
    </location>
</feature>
<evidence type="ECO:0000256" key="1">
    <source>
        <dbReference type="SAM" id="SignalP"/>
    </source>
</evidence>
<dbReference type="AlphaFoldDB" id="A0AAN7PR71"/>
<evidence type="ECO:0000313" key="3">
    <source>
        <dbReference type="Proteomes" id="UP001353858"/>
    </source>
</evidence>
<dbReference type="PANTHER" id="PTHR31649:SF10">
    <property type="entry name" value="IP19903P-RELATED"/>
    <property type="match status" value="1"/>
</dbReference>
<organism evidence="2 3">
    <name type="scientific">Aquatica leii</name>
    <dbReference type="NCBI Taxonomy" id="1421715"/>
    <lineage>
        <taxon>Eukaryota</taxon>
        <taxon>Metazoa</taxon>
        <taxon>Ecdysozoa</taxon>
        <taxon>Arthropoda</taxon>
        <taxon>Hexapoda</taxon>
        <taxon>Insecta</taxon>
        <taxon>Pterygota</taxon>
        <taxon>Neoptera</taxon>
        <taxon>Endopterygota</taxon>
        <taxon>Coleoptera</taxon>
        <taxon>Polyphaga</taxon>
        <taxon>Elateriformia</taxon>
        <taxon>Elateroidea</taxon>
        <taxon>Lampyridae</taxon>
        <taxon>Luciolinae</taxon>
        <taxon>Aquatica</taxon>
    </lineage>
</organism>
<dbReference type="InterPro" id="IPR006616">
    <property type="entry name" value="DM9_repeat"/>
</dbReference>
<protein>
    <submittedName>
        <fullName evidence="2">Uncharacterized protein</fullName>
    </submittedName>
</protein>
<reference evidence="3" key="1">
    <citation type="submission" date="2023-01" db="EMBL/GenBank/DDBJ databases">
        <title>Key to firefly adult light organ development and bioluminescence: homeobox transcription factors regulate luciferase expression and transportation to peroxisome.</title>
        <authorList>
            <person name="Fu X."/>
        </authorList>
    </citation>
    <scope>NUCLEOTIDE SEQUENCE [LARGE SCALE GENOMIC DNA]</scope>
</reference>
<dbReference type="Pfam" id="PF11901">
    <property type="entry name" value="DM9"/>
    <property type="match status" value="1"/>
</dbReference>
<dbReference type="EMBL" id="JARPUR010000006">
    <property type="protein sequence ID" value="KAK4874549.1"/>
    <property type="molecule type" value="Genomic_DNA"/>
</dbReference>
<keyword evidence="3" id="KW-1185">Reference proteome</keyword>
<keyword evidence="1" id="KW-0732">Signal</keyword>
<evidence type="ECO:0000313" key="2">
    <source>
        <dbReference type="EMBL" id="KAK4874549.1"/>
    </source>
</evidence>
<name>A0AAN7PR71_9COLE</name>
<dbReference type="SMART" id="SM00696">
    <property type="entry name" value="DM9"/>
    <property type="match status" value="1"/>
</dbReference>
<feature type="signal peptide" evidence="1">
    <location>
        <begin position="1"/>
        <end position="18"/>
    </location>
</feature>
<dbReference type="Proteomes" id="UP001353858">
    <property type="component" value="Unassembled WGS sequence"/>
</dbReference>
<sequence length="190" mass="21340">MLNSLLFLVVSSIVFVEAGYYWRDYDGIVPKDAIVGGEDSNGDPIYIGQILYIDKLLVAKIYSYDRNAYYTWGIELSSRENIKILCSPYPERFKWVDTTKNGLHLLINAHLIKGGSEPAYTMYIGRAFHKGQTLVGRIRAGSTPNLNLGLYISVPGKEVIVDSFQILTYDANANVSERPEKCSTNLIFKS</sequence>
<dbReference type="PANTHER" id="PTHR31649">
    <property type="entry name" value="AGAP009604-PA"/>
    <property type="match status" value="1"/>
</dbReference>
<gene>
    <name evidence="2" type="ORF">RN001_013909</name>
</gene>